<accession>A0AAV4J224</accession>
<comment type="caution">
    <text evidence="2">The sequence shown here is derived from an EMBL/GenBank/DDBJ whole genome shotgun (WGS) entry which is preliminary data.</text>
</comment>
<feature type="compositionally biased region" description="Polar residues" evidence="1">
    <location>
        <begin position="211"/>
        <end position="222"/>
    </location>
</feature>
<dbReference type="Proteomes" id="UP000762676">
    <property type="component" value="Unassembled WGS sequence"/>
</dbReference>
<reference evidence="2 3" key="1">
    <citation type="journal article" date="2021" name="Elife">
        <title>Chloroplast acquisition without the gene transfer in kleptoplastic sea slugs, Plakobranchus ocellatus.</title>
        <authorList>
            <person name="Maeda T."/>
            <person name="Takahashi S."/>
            <person name="Yoshida T."/>
            <person name="Shimamura S."/>
            <person name="Takaki Y."/>
            <person name="Nagai Y."/>
            <person name="Toyoda A."/>
            <person name="Suzuki Y."/>
            <person name="Arimoto A."/>
            <person name="Ishii H."/>
            <person name="Satoh N."/>
            <person name="Nishiyama T."/>
            <person name="Hasebe M."/>
            <person name="Maruyama T."/>
            <person name="Minagawa J."/>
            <person name="Obokata J."/>
            <person name="Shigenobu S."/>
        </authorList>
    </citation>
    <scope>NUCLEOTIDE SEQUENCE [LARGE SCALE GENOMIC DNA]</scope>
</reference>
<proteinExistence type="predicted"/>
<evidence type="ECO:0000313" key="3">
    <source>
        <dbReference type="Proteomes" id="UP000762676"/>
    </source>
</evidence>
<protein>
    <submittedName>
        <fullName evidence="2">Uncharacterized protein</fullName>
    </submittedName>
</protein>
<evidence type="ECO:0000256" key="1">
    <source>
        <dbReference type="SAM" id="MobiDB-lite"/>
    </source>
</evidence>
<feature type="region of interest" description="Disordered" evidence="1">
    <location>
        <begin position="1"/>
        <end position="20"/>
    </location>
</feature>
<dbReference type="EMBL" id="BMAT01006634">
    <property type="protein sequence ID" value="GFS16819.1"/>
    <property type="molecule type" value="Genomic_DNA"/>
</dbReference>
<evidence type="ECO:0000313" key="2">
    <source>
        <dbReference type="EMBL" id="GFS16819.1"/>
    </source>
</evidence>
<feature type="region of interest" description="Disordered" evidence="1">
    <location>
        <begin position="197"/>
        <end position="222"/>
    </location>
</feature>
<feature type="compositionally biased region" description="Polar residues" evidence="1">
    <location>
        <begin position="1"/>
        <end position="11"/>
    </location>
</feature>
<sequence>MEQLQADTSYSKVPGNSEDASDDFFQKIVDRLRRDIEGPRSRHCLELPKGDYLETRDRRCHGIEHLDCCNRCRRFVLDWEHGTPFVFTYKILDGRAVLVEEEQQLLQRFSLTYRQDFFLPIARYSSNSRVRPRKLMSVYSLMEQRVSVLPPPPPPPHQHLTFTHNLGHCGRCSAYILYFLPDDETRHVMAQGALVSGQEASHGGTKRRAQKVTNTSSSGADN</sequence>
<gene>
    <name evidence="2" type="ORF">ElyMa_003223300</name>
</gene>
<organism evidence="2 3">
    <name type="scientific">Elysia marginata</name>
    <dbReference type="NCBI Taxonomy" id="1093978"/>
    <lineage>
        <taxon>Eukaryota</taxon>
        <taxon>Metazoa</taxon>
        <taxon>Spiralia</taxon>
        <taxon>Lophotrochozoa</taxon>
        <taxon>Mollusca</taxon>
        <taxon>Gastropoda</taxon>
        <taxon>Heterobranchia</taxon>
        <taxon>Euthyneura</taxon>
        <taxon>Panpulmonata</taxon>
        <taxon>Sacoglossa</taxon>
        <taxon>Placobranchoidea</taxon>
        <taxon>Plakobranchidae</taxon>
        <taxon>Elysia</taxon>
    </lineage>
</organism>
<keyword evidence="3" id="KW-1185">Reference proteome</keyword>
<dbReference type="AlphaFoldDB" id="A0AAV4J224"/>
<name>A0AAV4J224_9GAST</name>